<evidence type="ECO:0000313" key="6">
    <source>
        <dbReference type="Proteomes" id="UP000265875"/>
    </source>
</evidence>
<dbReference type="Proteomes" id="UP000265875">
    <property type="component" value="Unassembled WGS sequence"/>
</dbReference>
<feature type="compositionally biased region" description="Basic and acidic residues" evidence="2">
    <location>
        <begin position="1144"/>
        <end position="1153"/>
    </location>
</feature>
<feature type="signal peptide" evidence="3">
    <location>
        <begin position="1"/>
        <end position="21"/>
    </location>
</feature>
<feature type="region of interest" description="Disordered" evidence="2">
    <location>
        <begin position="1103"/>
        <end position="1155"/>
    </location>
</feature>
<feature type="compositionally biased region" description="Pro residues" evidence="2">
    <location>
        <begin position="897"/>
        <end position="908"/>
    </location>
</feature>
<protein>
    <submittedName>
        <fullName evidence="5">Phage tail tape measure protein</fullName>
    </submittedName>
</protein>
<comment type="caution">
    <text evidence="5">The sequence shown here is derived from an EMBL/GenBank/DDBJ whole genome shotgun (WGS) entry which is preliminary data.</text>
</comment>
<feature type="chain" id="PRO_5017258638" evidence="3">
    <location>
        <begin position="22"/>
        <end position="1327"/>
    </location>
</feature>
<gene>
    <name evidence="5" type="ORF">D0894_05975</name>
</gene>
<keyword evidence="1" id="KW-1188">Viral release from host cell</keyword>
<evidence type="ECO:0000256" key="1">
    <source>
        <dbReference type="ARBA" id="ARBA00022612"/>
    </source>
</evidence>
<feature type="region of interest" description="Disordered" evidence="2">
    <location>
        <begin position="893"/>
        <end position="922"/>
    </location>
</feature>
<feature type="region of interest" description="Disordered" evidence="2">
    <location>
        <begin position="1063"/>
        <end position="1082"/>
    </location>
</feature>
<dbReference type="NCBIfam" id="TIGR01760">
    <property type="entry name" value="tape_meas_TP901"/>
    <property type="match status" value="1"/>
</dbReference>
<reference evidence="5 6" key="1">
    <citation type="submission" date="2018-08" db="EMBL/GenBank/DDBJ databases">
        <title>Draft genome sequence of the cyanotroph, Pseudomonas monteilii BCN3.</title>
        <authorList>
            <person name="Jones L.B."/>
            <person name="Kunz D.A."/>
        </authorList>
    </citation>
    <scope>NUCLEOTIDE SEQUENCE [LARGE SCALE GENOMIC DNA]</scope>
    <source>
        <strain evidence="5 6">BCN3</strain>
    </source>
</reference>
<dbReference type="PANTHER" id="PTHR37813">
    <property type="entry name" value="FELS-2 PROPHAGE PROTEIN"/>
    <property type="match status" value="1"/>
</dbReference>
<feature type="domain" description="Phage tail tape measure protein" evidence="4">
    <location>
        <begin position="173"/>
        <end position="373"/>
    </location>
</feature>
<evidence type="ECO:0000259" key="4">
    <source>
        <dbReference type="Pfam" id="PF10145"/>
    </source>
</evidence>
<feature type="compositionally biased region" description="Basic residues" evidence="2">
    <location>
        <begin position="619"/>
        <end position="631"/>
    </location>
</feature>
<dbReference type="RefSeq" id="WP_119369087.1">
    <property type="nucleotide sequence ID" value="NZ_QWLL01000012.1"/>
</dbReference>
<organism evidence="5 6">
    <name type="scientific">Pseudomonas monteilii</name>
    <dbReference type="NCBI Taxonomy" id="76759"/>
    <lineage>
        <taxon>Bacteria</taxon>
        <taxon>Pseudomonadati</taxon>
        <taxon>Pseudomonadota</taxon>
        <taxon>Gammaproteobacteria</taxon>
        <taxon>Pseudomonadales</taxon>
        <taxon>Pseudomonadaceae</taxon>
        <taxon>Pseudomonas</taxon>
    </lineage>
</organism>
<dbReference type="Pfam" id="PF10145">
    <property type="entry name" value="PhageMin_Tail"/>
    <property type="match status" value="1"/>
</dbReference>
<feature type="region of interest" description="Disordered" evidence="2">
    <location>
        <begin position="606"/>
        <end position="657"/>
    </location>
</feature>
<evidence type="ECO:0000313" key="5">
    <source>
        <dbReference type="EMBL" id="RII79132.1"/>
    </source>
</evidence>
<dbReference type="PANTHER" id="PTHR37813:SF1">
    <property type="entry name" value="FELS-2 PROPHAGE PROTEIN"/>
    <property type="match status" value="1"/>
</dbReference>
<evidence type="ECO:0000256" key="3">
    <source>
        <dbReference type="SAM" id="SignalP"/>
    </source>
</evidence>
<dbReference type="InterPro" id="IPR010090">
    <property type="entry name" value="Phage_tape_meas"/>
</dbReference>
<accession>A0A399MBE4</accession>
<proteinExistence type="predicted"/>
<keyword evidence="3" id="KW-0732">Signal</keyword>
<feature type="compositionally biased region" description="Pro residues" evidence="2">
    <location>
        <begin position="1105"/>
        <end position="1116"/>
    </location>
</feature>
<sequence length="1327" mass="137744">MASRLALSLVIGGAVASSVGAAFKTVENGIQKLEAKGNRAKVLKSTIGETIKLREEWKRAHDSGAAGADKLLRKLDSNLDALRKQGVEVGRLSREYQRLGREAKSADLQLKGHQQLQAGKASMKSNIGQAVVATGMAAVPTMISANYQAVIRDIAIKADIVNKPEERQLTRTVIDTAKDTGMSRNDVADLVNQLVGAGMELDKALSYAPVAAKFAIGQGSSGVDTASMIQALQQNAKINDPKVMQQALEAIAYQGQAGSFEASDMAKWFPQLLAGMEKNGITGLDAVTSLGSMLQVQMKTAGSSDEAANNFKNWMEKIGAGDVVKAYKDAGIDYQSSLNTGLQKGMNVIEASMALAMKYVEATDPAKAKKIEAAKAKIDKEVDPEKAKAALDALEKTLRTGDIFADMQVKAALTAYGQNRGLYEELKADSQKASGILDKNLAERRETSAQQWAETVQAADDAMRSIGDAIRPATDMAAKGLTAVARGITSLSDSFPAVVAGITGTVAAILALKTASSAFKIGRGVLNIARGRGLERMAGRAGHGDRTPIELPKTGSKVVDTGLGLLGKVFGATPKDAAPANDPLAGRDDTQRVFVVNADAFSGIGSSVTNSAPAAPARGSRRSRRRARRREARQAPPARPGVKVEAPKPPPVKPAVPVAAPKMVTGVEELGRVARSVRGVTHLAKRLPGGNVIDAGAAAIDVAMNATSQDEKAEGYGGAAGSLAGTLAGAAAGAAIGSVVPVIGTAVGGAVGAVLGGMGGESIGGWLGKRWFGDEQPEPVARAKAESPPAPGEAVRVSLALAHEDKPTPKVDTSAPLPAGPKAALVSPVVIDNREPATKPVPAAPVPALGDTVRNVPAPGAAEPEVSYEPLDPTSKDPYLVPALTANKVRFPGAPLVRPPAQPEPQPEAEPIEQQPPAKLGNTLRAVTVSAPVRPEPAVEPEPAPAQQELPRLGNTVKTVAAPASAEPAVSYDLLDPASKDPYLVPALTASKVRFPGAPLVRPPAQPAPQAEAVPIVQEPPAKLGKAMQAVAVSAPVQPEPAVEPEPAPALQKLPRLGDTVKAVATPTPVEPEVSYDPLDPASKDPYLVPALSANKVRFPGAPLVRPPAQPHPVPEPVLQEAPKLGSSVRSVATPAPTAPEVSYDPRDPESKDPYLLPALTANKVRFPGAGLVPPQPAPATPPVKLGETVREVPAKSAPVPVMIDSGERKPAADGASRPAVPQLATLPAGFGDVVRDMVAKSAPVPPRMPEVAQPAKAAAPGAVSVPKVDQAFSFSPNIKIDVQGDVKDPSQVVREIESPLRQLFEAWQREASARMTSAQLFDQPHV</sequence>
<name>A0A399MBE4_9PSED</name>
<dbReference type="EMBL" id="QWLL01000012">
    <property type="protein sequence ID" value="RII79132.1"/>
    <property type="molecule type" value="Genomic_DNA"/>
</dbReference>
<evidence type="ECO:0000256" key="2">
    <source>
        <dbReference type="SAM" id="MobiDB-lite"/>
    </source>
</evidence>